<dbReference type="Gene3D" id="1.10.10.10">
    <property type="entry name" value="Winged helix-like DNA-binding domain superfamily/Winged helix DNA-binding domain"/>
    <property type="match status" value="1"/>
</dbReference>
<dbReference type="InterPro" id="IPR036388">
    <property type="entry name" value="WH-like_DNA-bd_sf"/>
</dbReference>
<dbReference type="InterPro" id="IPR058245">
    <property type="entry name" value="NreC/VraR/RcsB-like_REC"/>
</dbReference>
<dbReference type="InterPro" id="IPR000792">
    <property type="entry name" value="Tscrpt_reg_LuxR_C"/>
</dbReference>
<feature type="domain" description="Response regulatory" evidence="6">
    <location>
        <begin position="7"/>
        <end position="126"/>
    </location>
</feature>
<dbReference type="AlphaFoldDB" id="A0AAJ5NI47"/>
<evidence type="ECO:0000256" key="4">
    <source>
        <dbReference type="SAM" id="MobiDB-lite"/>
    </source>
</evidence>
<proteinExistence type="predicted"/>
<feature type="modified residue" description="4-aspartylphosphate" evidence="3">
    <location>
        <position position="58"/>
    </location>
</feature>
<gene>
    <name evidence="7" type="ORF">BSTAB16_6683</name>
</gene>
<sequence>MKNNLIHVAVTDDHPAILFGVKHELSNSRSISVDGLARNSTELFELLNRMRFDVLVCDYAMPAGDYGDGIALLSLIQQRYPNLKIVVLTMIESPAILAALTQIDIPCIVSKSDLMNHLSRAVHAAYANGAYMSPAIERILRTQEPPRRGAGSEPRLTSRELEVVRLFVSGLRIDEIAERLHRSKKTISTQKSMAMLKLNIERDVDLVRYGIDTGLVPSTARPVEQPARHPERGEKSDRNLHSRTGPMDTTDDAS</sequence>
<dbReference type="GO" id="GO:0003677">
    <property type="term" value="F:DNA binding"/>
    <property type="evidence" value="ECO:0007669"/>
    <property type="project" value="UniProtKB-KW"/>
</dbReference>
<feature type="compositionally biased region" description="Basic and acidic residues" evidence="4">
    <location>
        <begin position="226"/>
        <end position="240"/>
    </location>
</feature>
<keyword evidence="2" id="KW-0238">DNA-binding</keyword>
<dbReference type="SMART" id="SM00448">
    <property type="entry name" value="REC"/>
    <property type="match status" value="1"/>
</dbReference>
<keyword evidence="8" id="KW-1185">Reference proteome</keyword>
<dbReference type="Pfam" id="PF00072">
    <property type="entry name" value="Response_reg"/>
    <property type="match status" value="1"/>
</dbReference>
<dbReference type="SUPFAM" id="SSF46894">
    <property type="entry name" value="C-terminal effector domain of the bipartite response regulators"/>
    <property type="match status" value="1"/>
</dbReference>
<evidence type="ECO:0000259" key="6">
    <source>
        <dbReference type="PROSITE" id="PS50110"/>
    </source>
</evidence>
<dbReference type="InterPro" id="IPR011006">
    <property type="entry name" value="CheY-like_superfamily"/>
</dbReference>
<dbReference type="Pfam" id="PF00196">
    <property type="entry name" value="GerE"/>
    <property type="match status" value="1"/>
</dbReference>
<dbReference type="PANTHER" id="PTHR43214">
    <property type="entry name" value="TWO-COMPONENT RESPONSE REGULATOR"/>
    <property type="match status" value="1"/>
</dbReference>
<dbReference type="PROSITE" id="PS50110">
    <property type="entry name" value="RESPONSE_REGULATORY"/>
    <property type="match status" value="1"/>
</dbReference>
<dbReference type="EMBL" id="LR025744">
    <property type="protein sequence ID" value="VBB16478.1"/>
    <property type="molecule type" value="Genomic_DNA"/>
</dbReference>
<dbReference type="SUPFAM" id="SSF52172">
    <property type="entry name" value="CheY-like"/>
    <property type="match status" value="1"/>
</dbReference>
<dbReference type="CDD" id="cd17535">
    <property type="entry name" value="REC_NarL-like"/>
    <property type="match status" value="1"/>
</dbReference>
<protein>
    <submittedName>
        <fullName evidence="7">Response regulator protein, luxR family</fullName>
    </submittedName>
</protein>
<evidence type="ECO:0000256" key="2">
    <source>
        <dbReference type="ARBA" id="ARBA00023125"/>
    </source>
</evidence>
<keyword evidence="1 3" id="KW-0597">Phosphoprotein</keyword>
<dbReference type="GO" id="GO:0006355">
    <property type="term" value="P:regulation of DNA-templated transcription"/>
    <property type="evidence" value="ECO:0007669"/>
    <property type="project" value="InterPro"/>
</dbReference>
<dbReference type="InterPro" id="IPR001789">
    <property type="entry name" value="Sig_transdc_resp-reg_receiver"/>
</dbReference>
<name>A0AAJ5NI47_9BURK</name>
<evidence type="ECO:0000313" key="8">
    <source>
        <dbReference type="Proteomes" id="UP000268684"/>
    </source>
</evidence>
<reference evidence="7 8" key="1">
    <citation type="submission" date="2017-11" db="EMBL/GenBank/DDBJ databases">
        <authorList>
            <person name="Seth-Smith MB H."/>
        </authorList>
    </citation>
    <scope>NUCLEOTIDE SEQUENCE [LARGE SCALE GENOMIC DNA]</scope>
    <source>
        <strain evidence="7">E</strain>
    </source>
</reference>
<accession>A0AAJ5NI47</accession>
<evidence type="ECO:0000256" key="1">
    <source>
        <dbReference type="ARBA" id="ARBA00022553"/>
    </source>
</evidence>
<feature type="region of interest" description="Disordered" evidence="4">
    <location>
        <begin position="216"/>
        <end position="254"/>
    </location>
</feature>
<dbReference type="GO" id="GO:0000160">
    <property type="term" value="P:phosphorelay signal transduction system"/>
    <property type="evidence" value="ECO:0007669"/>
    <property type="project" value="InterPro"/>
</dbReference>
<dbReference type="CDD" id="cd06170">
    <property type="entry name" value="LuxR_C_like"/>
    <property type="match status" value="1"/>
</dbReference>
<dbReference type="PROSITE" id="PS50043">
    <property type="entry name" value="HTH_LUXR_2"/>
    <property type="match status" value="1"/>
</dbReference>
<dbReference type="InterPro" id="IPR039420">
    <property type="entry name" value="WalR-like"/>
</dbReference>
<dbReference type="SMART" id="SM00421">
    <property type="entry name" value="HTH_LUXR"/>
    <property type="match status" value="1"/>
</dbReference>
<evidence type="ECO:0000256" key="3">
    <source>
        <dbReference type="PROSITE-ProRule" id="PRU00169"/>
    </source>
</evidence>
<dbReference type="PRINTS" id="PR00038">
    <property type="entry name" value="HTHLUXR"/>
</dbReference>
<dbReference type="PANTHER" id="PTHR43214:SF17">
    <property type="entry name" value="TRANSCRIPTIONAL REGULATORY PROTEIN RCSB"/>
    <property type="match status" value="1"/>
</dbReference>
<feature type="domain" description="HTH luxR-type" evidence="5">
    <location>
        <begin position="149"/>
        <end position="214"/>
    </location>
</feature>
<dbReference type="Proteomes" id="UP000268684">
    <property type="component" value="Chromosome III"/>
</dbReference>
<evidence type="ECO:0000313" key="7">
    <source>
        <dbReference type="EMBL" id="VBB16478.1"/>
    </source>
</evidence>
<evidence type="ECO:0000259" key="5">
    <source>
        <dbReference type="PROSITE" id="PS50043"/>
    </source>
</evidence>
<dbReference type="Gene3D" id="3.40.50.2300">
    <property type="match status" value="1"/>
</dbReference>
<dbReference type="InterPro" id="IPR016032">
    <property type="entry name" value="Sig_transdc_resp-reg_C-effctor"/>
</dbReference>
<organism evidence="7 8">
    <name type="scientific">Burkholderia stabilis</name>
    <dbReference type="NCBI Taxonomy" id="95485"/>
    <lineage>
        <taxon>Bacteria</taxon>
        <taxon>Pseudomonadati</taxon>
        <taxon>Pseudomonadota</taxon>
        <taxon>Betaproteobacteria</taxon>
        <taxon>Burkholderiales</taxon>
        <taxon>Burkholderiaceae</taxon>
        <taxon>Burkholderia</taxon>
        <taxon>Burkholderia cepacia complex</taxon>
    </lineage>
</organism>